<evidence type="ECO:0000313" key="1">
    <source>
        <dbReference type="EMBL" id="ABX80778.1"/>
    </source>
</evidence>
<accession>A9NEJ8</accession>
<dbReference type="Proteomes" id="UP000008558">
    <property type="component" value="Chromosome"/>
</dbReference>
<gene>
    <name evidence="1" type="ordered locus">ACL_0152</name>
</gene>
<protein>
    <submittedName>
        <fullName evidence="1">Uncharacterized protein</fullName>
    </submittedName>
</protein>
<dbReference type="AlphaFoldDB" id="A9NEJ8"/>
<proteinExistence type="predicted"/>
<reference evidence="1 2" key="1">
    <citation type="journal article" date="2011" name="J. Bacteriol.">
        <title>Complete genome and proteome of Acholeplasma laidlawii.</title>
        <authorList>
            <person name="Lazarev V.N."/>
            <person name="Levitskii S.A."/>
            <person name="Basovskii Y.I."/>
            <person name="Chukin M.M."/>
            <person name="Akopian T.A."/>
            <person name="Vereshchagin V.V."/>
            <person name="Kostrjukova E.S."/>
            <person name="Kovaleva G.Y."/>
            <person name="Kazanov M.D."/>
            <person name="Malko D.B."/>
            <person name="Vitreschak A.G."/>
            <person name="Sernova N.V."/>
            <person name="Gelfand M.S."/>
            <person name="Demina I.A."/>
            <person name="Serebryakova M.V."/>
            <person name="Galyamina M.A."/>
            <person name="Vtyurin N.N."/>
            <person name="Rogov S.I."/>
            <person name="Alexeev D.G."/>
            <person name="Ladygina V.G."/>
            <person name="Govorun V.M."/>
        </authorList>
    </citation>
    <scope>NUCLEOTIDE SEQUENCE [LARGE SCALE GENOMIC DNA]</scope>
    <source>
        <strain evidence="1 2">PG-8A</strain>
    </source>
</reference>
<dbReference type="KEGG" id="acl:ACL_0152"/>
<keyword evidence="2" id="KW-1185">Reference proteome</keyword>
<sequence length="38" mass="4590">MRHPFGCLFLVFIDLYLDETNFTNMDNHMIILNLYLVI</sequence>
<evidence type="ECO:0000313" key="2">
    <source>
        <dbReference type="Proteomes" id="UP000008558"/>
    </source>
</evidence>
<name>A9NEJ8_ACHLI</name>
<organism evidence="1 2">
    <name type="scientific">Acholeplasma laidlawii (strain PG-8A)</name>
    <dbReference type="NCBI Taxonomy" id="441768"/>
    <lineage>
        <taxon>Bacteria</taxon>
        <taxon>Bacillati</taxon>
        <taxon>Mycoplasmatota</taxon>
        <taxon>Mollicutes</taxon>
        <taxon>Acholeplasmatales</taxon>
        <taxon>Acholeplasmataceae</taxon>
        <taxon>Acholeplasma</taxon>
    </lineage>
</organism>
<dbReference type="HOGENOM" id="CLU_3323326_0_0_14"/>
<dbReference type="EMBL" id="CP000896">
    <property type="protein sequence ID" value="ABX80778.1"/>
    <property type="molecule type" value="Genomic_DNA"/>
</dbReference>